<dbReference type="PANTHER" id="PTHR40763:SF5">
    <property type="entry name" value="MEMBRANE PROTEIN"/>
    <property type="match status" value="1"/>
</dbReference>
<keyword evidence="2" id="KW-0472">Membrane</keyword>
<proteinExistence type="predicted"/>
<feature type="compositionally biased region" description="Basic and acidic residues" evidence="1">
    <location>
        <begin position="135"/>
        <end position="145"/>
    </location>
</feature>
<evidence type="ECO:0000313" key="5">
    <source>
        <dbReference type="Proteomes" id="UP000199673"/>
    </source>
</evidence>
<organism evidence="4 5">
    <name type="scientific">Algoriphagus locisalis</name>
    <dbReference type="NCBI Taxonomy" id="305507"/>
    <lineage>
        <taxon>Bacteria</taxon>
        <taxon>Pseudomonadati</taxon>
        <taxon>Bacteroidota</taxon>
        <taxon>Cytophagia</taxon>
        <taxon>Cytophagales</taxon>
        <taxon>Cyclobacteriaceae</taxon>
        <taxon>Algoriphagus</taxon>
    </lineage>
</organism>
<dbReference type="RefSeq" id="WP_091697402.1">
    <property type="nucleotide sequence ID" value="NZ_FPBF01000008.1"/>
</dbReference>
<dbReference type="Proteomes" id="UP000199673">
    <property type="component" value="Unassembled WGS sequence"/>
</dbReference>
<dbReference type="Pfam" id="PF22570">
    <property type="entry name" value="LiaF-TM"/>
    <property type="match status" value="1"/>
</dbReference>
<evidence type="ECO:0000256" key="2">
    <source>
        <dbReference type="SAM" id="Phobius"/>
    </source>
</evidence>
<dbReference type="AlphaFoldDB" id="A0A1I7DVG4"/>
<feature type="transmembrane region" description="Helical" evidence="2">
    <location>
        <begin position="35"/>
        <end position="55"/>
    </location>
</feature>
<dbReference type="PANTHER" id="PTHR40763">
    <property type="entry name" value="MEMBRANE PROTEIN-RELATED"/>
    <property type="match status" value="1"/>
</dbReference>
<evidence type="ECO:0000259" key="3">
    <source>
        <dbReference type="Pfam" id="PF22570"/>
    </source>
</evidence>
<accession>A0A1I7DVG4</accession>
<name>A0A1I7DVG4_9BACT</name>
<feature type="transmembrane region" description="Helical" evidence="2">
    <location>
        <begin position="62"/>
        <end position="80"/>
    </location>
</feature>
<evidence type="ECO:0000313" key="4">
    <source>
        <dbReference type="EMBL" id="SFU15681.1"/>
    </source>
</evidence>
<evidence type="ECO:0000256" key="1">
    <source>
        <dbReference type="SAM" id="MobiDB-lite"/>
    </source>
</evidence>
<dbReference type="EMBL" id="FPBF01000008">
    <property type="protein sequence ID" value="SFU15681.1"/>
    <property type="molecule type" value="Genomic_DNA"/>
</dbReference>
<dbReference type="STRING" id="305507.SAMN04489724_4457"/>
<keyword evidence="5" id="KW-1185">Reference proteome</keyword>
<dbReference type="OrthoDB" id="129627at2"/>
<keyword evidence="2" id="KW-1133">Transmembrane helix</keyword>
<reference evidence="5" key="1">
    <citation type="submission" date="2016-10" db="EMBL/GenBank/DDBJ databases">
        <authorList>
            <person name="Varghese N."/>
            <person name="Submissions S."/>
        </authorList>
    </citation>
    <scope>NUCLEOTIDE SEQUENCE [LARGE SCALE GENOMIC DNA]</scope>
    <source>
        <strain evidence="5">DSM 23445</strain>
    </source>
</reference>
<feature type="transmembrane region" description="Helical" evidence="2">
    <location>
        <begin position="86"/>
        <end position="104"/>
    </location>
</feature>
<protein>
    <recommendedName>
        <fullName evidence="3">LiaF transmembrane domain-containing protein</fullName>
    </recommendedName>
</protein>
<dbReference type="InterPro" id="IPR054331">
    <property type="entry name" value="LiaF_TM"/>
</dbReference>
<sequence>MKRNRINNNDGGMIFGFIILAVGVLILLRKLDVFYPDWLLSWPMILIAVGVITLVKHEFKSLFGLLMLGLGVFFLLEQEFDFHFGLQRFVFPIALIMLGVYLITKKRKEQQVLEDIQEKIRNKSTLSSAANPEPKLGEEYNKGEKSGFSSQYTSSKSYSGMSGISGTSYSDTVSIDSIMSGINKRMLTKNFQGGKLTAAFGGIDLDLTQSDFSGMVNLQVDVIFGGIKLVVPPHWDVRVEVTNIAAGVEDKRVYRQSEVDQDKVLVIRGTVFFGGLEIKSY</sequence>
<feature type="domain" description="LiaF transmembrane" evidence="3">
    <location>
        <begin position="14"/>
        <end position="109"/>
    </location>
</feature>
<feature type="transmembrane region" description="Helical" evidence="2">
    <location>
        <begin position="12"/>
        <end position="29"/>
    </location>
</feature>
<gene>
    <name evidence="4" type="ORF">SAMN04489724_4457</name>
</gene>
<keyword evidence="2" id="KW-0812">Transmembrane</keyword>
<feature type="region of interest" description="Disordered" evidence="1">
    <location>
        <begin position="124"/>
        <end position="149"/>
    </location>
</feature>